<dbReference type="PRINTS" id="PR01179">
    <property type="entry name" value="ODADCRBXLASE"/>
</dbReference>
<proteinExistence type="inferred from homology"/>
<feature type="domain" description="Orn/DAP/Arg decarboxylase 2 N-terminal" evidence="10">
    <location>
        <begin position="67"/>
        <end position="299"/>
    </location>
</feature>
<dbReference type="PANTHER" id="PTHR11482">
    <property type="entry name" value="ARGININE/DIAMINOPIMELATE/ORNITHINE DECARBOXYLASE"/>
    <property type="match status" value="1"/>
</dbReference>
<organism evidence="11 12">
    <name type="scientific">Thalassobaculum litoreum DSM 18839</name>
    <dbReference type="NCBI Taxonomy" id="1123362"/>
    <lineage>
        <taxon>Bacteria</taxon>
        <taxon>Pseudomonadati</taxon>
        <taxon>Pseudomonadota</taxon>
        <taxon>Alphaproteobacteria</taxon>
        <taxon>Rhodospirillales</taxon>
        <taxon>Thalassobaculaceae</taxon>
        <taxon>Thalassobaculum</taxon>
    </lineage>
</organism>
<dbReference type="InterPro" id="IPR022653">
    <property type="entry name" value="De-COase2_pyr-phos_BS"/>
</dbReference>
<evidence type="ECO:0000256" key="6">
    <source>
        <dbReference type="ARBA" id="ARBA00034138"/>
    </source>
</evidence>
<dbReference type="AlphaFoldDB" id="A0A8G2BJQ5"/>
<evidence type="ECO:0000256" key="7">
    <source>
        <dbReference type="ARBA" id="ARBA00049127"/>
    </source>
</evidence>
<dbReference type="PRINTS" id="PR01182">
    <property type="entry name" value="ORNDCRBXLASE"/>
</dbReference>
<keyword evidence="3 8" id="KW-0663">Pyridoxal phosphate</keyword>
<evidence type="ECO:0000256" key="8">
    <source>
        <dbReference type="PIRSR" id="PIRSR600183-50"/>
    </source>
</evidence>
<evidence type="ECO:0000256" key="3">
    <source>
        <dbReference type="ARBA" id="ARBA00022898"/>
    </source>
</evidence>
<dbReference type="GO" id="GO:0005737">
    <property type="term" value="C:cytoplasm"/>
    <property type="evidence" value="ECO:0007669"/>
    <property type="project" value="TreeGrafter"/>
</dbReference>
<dbReference type="EMBL" id="FNBW01000007">
    <property type="protein sequence ID" value="SDF86338.1"/>
    <property type="molecule type" value="Genomic_DNA"/>
</dbReference>
<dbReference type="SUPFAM" id="SSF51419">
    <property type="entry name" value="PLP-binding barrel"/>
    <property type="match status" value="1"/>
</dbReference>
<keyword evidence="12" id="KW-1185">Reference proteome</keyword>
<dbReference type="PROSITE" id="PS00878">
    <property type="entry name" value="ODR_DC_2_1"/>
    <property type="match status" value="1"/>
</dbReference>
<evidence type="ECO:0000313" key="12">
    <source>
        <dbReference type="Proteomes" id="UP000198615"/>
    </source>
</evidence>
<evidence type="ECO:0000256" key="1">
    <source>
        <dbReference type="ARBA" id="ARBA00001933"/>
    </source>
</evidence>
<evidence type="ECO:0000259" key="10">
    <source>
        <dbReference type="Pfam" id="PF02784"/>
    </source>
</evidence>
<evidence type="ECO:0000256" key="2">
    <source>
        <dbReference type="ARBA" id="ARBA00008872"/>
    </source>
</evidence>
<dbReference type="InterPro" id="IPR009006">
    <property type="entry name" value="Ala_racemase/Decarboxylase_C"/>
</dbReference>
<dbReference type="FunFam" id="2.40.37.10:FF:000004">
    <property type="entry name" value="Ornithine decarboxylase"/>
    <property type="match status" value="1"/>
</dbReference>
<gene>
    <name evidence="11" type="ORF">SAMN05660686_02596</name>
</gene>
<reference evidence="11 12" key="1">
    <citation type="submission" date="2016-10" db="EMBL/GenBank/DDBJ databases">
        <authorList>
            <person name="Varghese N."/>
            <person name="Submissions S."/>
        </authorList>
    </citation>
    <scope>NUCLEOTIDE SEQUENCE [LARGE SCALE GENOMIC DNA]</scope>
    <source>
        <strain evidence="11 12">DSM 18839</strain>
    </source>
</reference>
<accession>A0A8G2BJQ5</accession>
<comment type="catalytic activity">
    <reaction evidence="7">
        <text>L-ornithine + H(+) = putrescine + CO2</text>
        <dbReference type="Rhea" id="RHEA:22964"/>
        <dbReference type="ChEBI" id="CHEBI:15378"/>
        <dbReference type="ChEBI" id="CHEBI:16526"/>
        <dbReference type="ChEBI" id="CHEBI:46911"/>
        <dbReference type="ChEBI" id="CHEBI:326268"/>
        <dbReference type="EC" id="4.1.1.17"/>
    </reaction>
</comment>
<dbReference type="GO" id="GO:0033387">
    <property type="term" value="P:putrescine biosynthetic process from arginine, via ornithine"/>
    <property type="evidence" value="ECO:0007669"/>
    <property type="project" value="TreeGrafter"/>
</dbReference>
<dbReference type="InterPro" id="IPR000183">
    <property type="entry name" value="Orn/DAP/Arg_de-COase"/>
</dbReference>
<dbReference type="PANTHER" id="PTHR11482:SF6">
    <property type="entry name" value="ORNITHINE DECARBOXYLASE 1-RELATED"/>
    <property type="match status" value="1"/>
</dbReference>
<dbReference type="InterPro" id="IPR029066">
    <property type="entry name" value="PLP-binding_barrel"/>
</dbReference>
<comment type="caution">
    <text evidence="11">The sequence shown here is derived from an EMBL/GenBank/DDBJ whole genome shotgun (WGS) entry which is preliminary data.</text>
</comment>
<dbReference type="InterPro" id="IPR002433">
    <property type="entry name" value="Orn_de-COase"/>
</dbReference>
<dbReference type="OrthoDB" id="9802241at2"/>
<dbReference type="GO" id="GO:0004586">
    <property type="term" value="F:ornithine decarboxylase activity"/>
    <property type="evidence" value="ECO:0007669"/>
    <property type="project" value="UniProtKB-EC"/>
</dbReference>
<comment type="pathway">
    <text evidence="5">Amine and polyamine biosynthesis; putrescine biosynthesis via L-ornithine pathway; putrescine from L-ornithine: step 1/1.</text>
</comment>
<dbReference type="FunFam" id="3.20.20.10:FF:000008">
    <property type="entry name" value="Ornithine decarboxylase"/>
    <property type="match status" value="1"/>
</dbReference>
<evidence type="ECO:0000256" key="9">
    <source>
        <dbReference type="SAM" id="MobiDB-lite"/>
    </source>
</evidence>
<protein>
    <recommendedName>
        <fullName evidence="6">ornithine decarboxylase</fullName>
        <ecNumber evidence="6">4.1.1.17</ecNumber>
    </recommendedName>
</protein>
<feature type="active site" description="Proton donor" evidence="8">
    <location>
        <position position="369"/>
    </location>
</feature>
<feature type="modified residue" description="N6-(pyridoxal phosphate)lysine" evidence="8">
    <location>
        <position position="88"/>
    </location>
</feature>
<dbReference type="InterPro" id="IPR022644">
    <property type="entry name" value="De-COase2_N"/>
</dbReference>
<sequence length="421" mass="44763">MLQPEAGVRARLRTSTDTRRPIPASKPLLSLVPAATPPRGEVTDAIRDYFAATAHEHPVLAVDLSVVEWNYRALARALPETAIYYAVKANPANGVVDRLAALGCRFDVASRGEIELCLARGVDASRLSFGNTIKKERDIAFAHSVGVPLFAFDAEEELEKLARSAPGAEVFCRILTSGEGADWPLSRKFGCTPSMAATLLRKAAEMGLTPRGVSFHVGSQQSDLAQWDGALAETAALFAELAQDGIELDLVNIGGGFPARYRDDVAEADAYGNAIMAALEKHFAGMGITTIAEPGRGLVGDAGVIRSEVVLVSKKDAGEDERWIYLDIGKFSGLAETMDEAIKYRLTATREGTELTGATGPVILAGPSCDSADILYEKAGYAMPMSLRAGDEVLILATGAYTSTYSSVGFNGFPPLETVCV</sequence>
<comment type="similarity">
    <text evidence="2">Belongs to the Orn/Lys/Arg decarboxylase class-II family.</text>
</comment>
<dbReference type="SUPFAM" id="SSF50621">
    <property type="entry name" value="Alanine racemase C-terminal domain-like"/>
    <property type="match status" value="1"/>
</dbReference>
<feature type="region of interest" description="Disordered" evidence="9">
    <location>
        <begin position="1"/>
        <end position="21"/>
    </location>
</feature>
<evidence type="ECO:0000256" key="4">
    <source>
        <dbReference type="ARBA" id="ARBA00023239"/>
    </source>
</evidence>
<comment type="cofactor">
    <cofactor evidence="1 8">
        <name>pyridoxal 5'-phosphate</name>
        <dbReference type="ChEBI" id="CHEBI:597326"/>
    </cofactor>
</comment>
<dbReference type="Gene3D" id="2.40.37.10">
    <property type="entry name" value="Lyase, Ornithine Decarboxylase, Chain A, domain 1"/>
    <property type="match status" value="1"/>
</dbReference>
<dbReference type="Gene3D" id="3.20.20.10">
    <property type="entry name" value="Alanine racemase"/>
    <property type="match status" value="1"/>
</dbReference>
<keyword evidence="4" id="KW-0456">Lyase</keyword>
<dbReference type="EC" id="4.1.1.17" evidence="6"/>
<dbReference type="Pfam" id="PF02784">
    <property type="entry name" value="Orn_Arg_deC_N"/>
    <property type="match status" value="1"/>
</dbReference>
<dbReference type="Proteomes" id="UP000198615">
    <property type="component" value="Unassembled WGS sequence"/>
</dbReference>
<evidence type="ECO:0000313" key="11">
    <source>
        <dbReference type="EMBL" id="SDF86338.1"/>
    </source>
</evidence>
<evidence type="ECO:0000256" key="5">
    <source>
        <dbReference type="ARBA" id="ARBA00034115"/>
    </source>
</evidence>
<dbReference type="CDD" id="cd00622">
    <property type="entry name" value="PLPDE_III_ODC"/>
    <property type="match status" value="1"/>
</dbReference>
<name>A0A8G2BJQ5_9PROT</name>